<gene>
    <name evidence="4" type="ORF">AC058_01465</name>
</gene>
<dbReference type="SUPFAM" id="SSF53927">
    <property type="entry name" value="Cytidine deaminase-like"/>
    <property type="match status" value="1"/>
</dbReference>
<protein>
    <submittedName>
        <fullName evidence="4">dCMP deaminase</fullName>
    </submittedName>
</protein>
<dbReference type="InterPro" id="IPR016192">
    <property type="entry name" value="APOBEC/CMP_deaminase_Zn-bd"/>
</dbReference>
<dbReference type="EMBL" id="LFZS01000001">
    <property type="protein sequence ID" value="ONN56355.1"/>
    <property type="molecule type" value="Genomic_DNA"/>
</dbReference>
<dbReference type="PANTHER" id="PTHR11079:SF161">
    <property type="entry name" value="CMP_DCMP-TYPE DEAMINASE DOMAIN-CONTAINING PROTEIN"/>
    <property type="match status" value="1"/>
</dbReference>
<sequence>MKENQMFLRQAIELAYNNIEKGGRPFGAVIVKDGQVIASGVNQILTTNDPTAHAELLAIRAASQVLGSANLEGCSVYASGHPCPMCMAAMRLAGIKAVHYAYSNEDGTPFGLSTAKIYADLAKPFAEQTMKIEYVPVRFEDRTDLYVLWQNYQTNKSGSE</sequence>
<dbReference type="GO" id="GO:0008270">
    <property type="term" value="F:zinc ion binding"/>
    <property type="evidence" value="ECO:0007669"/>
    <property type="project" value="InterPro"/>
</dbReference>
<dbReference type="InterPro" id="IPR016193">
    <property type="entry name" value="Cytidine_deaminase-like"/>
</dbReference>
<name>A0A1V2V2D0_9GAMM</name>
<organism evidence="4 5">
    <name type="scientific">Acinetobacter genomosp. 33YU</name>
    <dbReference type="NCBI Taxonomy" id="1675530"/>
    <lineage>
        <taxon>Bacteria</taxon>
        <taxon>Pseudomonadati</taxon>
        <taxon>Pseudomonadota</taxon>
        <taxon>Gammaproteobacteria</taxon>
        <taxon>Moraxellales</taxon>
        <taxon>Moraxellaceae</taxon>
        <taxon>Acinetobacter</taxon>
    </lineage>
</organism>
<dbReference type="Proteomes" id="UP000189376">
    <property type="component" value="Unassembled WGS sequence"/>
</dbReference>
<dbReference type="AlphaFoldDB" id="A0A1V2V2D0"/>
<proteinExistence type="predicted"/>
<dbReference type="InterPro" id="IPR002125">
    <property type="entry name" value="CMP_dCMP_dom"/>
</dbReference>
<reference evidence="4 5" key="1">
    <citation type="submission" date="2015-07" db="EMBL/GenBank/DDBJ databases">
        <title>Acinetobacter yuneri, a novel member of Acinetobacter calcoaceticus-Acinetobacter baumannii complex isolated from clinical specimen.</title>
        <authorList>
            <person name="Yu Y."/>
        </authorList>
    </citation>
    <scope>NUCLEOTIDE SEQUENCE [LARGE SCALE GENOMIC DNA]</scope>
    <source>
        <strain evidence="4 5">A362</strain>
    </source>
</reference>
<evidence type="ECO:0000256" key="1">
    <source>
        <dbReference type="ARBA" id="ARBA00022723"/>
    </source>
</evidence>
<evidence type="ECO:0000256" key="2">
    <source>
        <dbReference type="ARBA" id="ARBA00022833"/>
    </source>
</evidence>
<dbReference type="Gene3D" id="3.40.140.10">
    <property type="entry name" value="Cytidine Deaminase, domain 2"/>
    <property type="match status" value="1"/>
</dbReference>
<keyword evidence="5" id="KW-1185">Reference proteome</keyword>
<dbReference type="GO" id="GO:0006152">
    <property type="term" value="P:purine nucleoside catabolic process"/>
    <property type="evidence" value="ECO:0007669"/>
    <property type="project" value="TreeGrafter"/>
</dbReference>
<dbReference type="GO" id="GO:0047974">
    <property type="term" value="F:guanosine deaminase activity"/>
    <property type="evidence" value="ECO:0007669"/>
    <property type="project" value="TreeGrafter"/>
</dbReference>
<evidence type="ECO:0000313" key="4">
    <source>
        <dbReference type="EMBL" id="ONN56355.1"/>
    </source>
</evidence>
<keyword evidence="2" id="KW-0862">Zinc</keyword>
<dbReference type="Pfam" id="PF00383">
    <property type="entry name" value="dCMP_cyt_deam_1"/>
    <property type="match status" value="1"/>
</dbReference>
<dbReference type="CDD" id="cd01285">
    <property type="entry name" value="nucleoside_deaminase"/>
    <property type="match status" value="1"/>
</dbReference>
<dbReference type="PANTHER" id="PTHR11079">
    <property type="entry name" value="CYTOSINE DEAMINASE FAMILY MEMBER"/>
    <property type="match status" value="1"/>
</dbReference>
<dbReference type="RefSeq" id="WP_077168323.1">
    <property type="nucleotide sequence ID" value="NZ_LFZS01000001.1"/>
</dbReference>
<dbReference type="PROSITE" id="PS00903">
    <property type="entry name" value="CYT_DCMP_DEAMINASES_1"/>
    <property type="match status" value="1"/>
</dbReference>
<accession>A0A1V2V2D0</accession>
<dbReference type="PROSITE" id="PS51747">
    <property type="entry name" value="CYT_DCMP_DEAMINASES_2"/>
    <property type="match status" value="1"/>
</dbReference>
<evidence type="ECO:0000259" key="3">
    <source>
        <dbReference type="PROSITE" id="PS51747"/>
    </source>
</evidence>
<evidence type="ECO:0000313" key="5">
    <source>
        <dbReference type="Proteomes" id="UP000189376"/>
    </source>
</evidence>
<feature type="domain" description="CMP/dCMP-type deaminase" evidence="3">
    <location>
        <begin position="2"/>
        <end position="125"/>
    </location>
</feature>
<comment type="caution">
    <text evidence="4">The sequence shown here is derived from an EMBL/GenBank/DDBJ whole genome shotgun (WGS) entry which is preliminary data.</text>
</comment>
<keyword evidence="1" id="KW-0479">Metal-binding</keyword>